<proteinExistence type="predicted"/>
<dbReference type="InterPro" id="IPR036770">
    <property type="entry name" value="Ankyrin_rpt-contain_sf"/>
</dbReference>
<feature type="non-terminal residue" evidence="4">
    <location>
        <position position="92"/>
    </location>
</feature>
<evidence type="ECO:0000256" key="1">
    <source>
        <dbReference type="ARBA" id="ARBA00022737"/>
    </source>
</evidence>
<dbReference type="InParanoid" id="B3SEI4"/>
<dbReference type="SUPFAM" id="SSF48403">
    <property type="entry name" value="Ankyrin repeat"/>
    <property type="match status" value="1"/>
</dbReference>
<dbReference type="Pfam" id="PF12796">
    <property type="entry name" value="Ank_2"/>
    <property type="match status" value="1"/>
</dbReference>
<feature type="repeat" description="ANK" evidence="3">
    <location>
        <begin position="40"/>
        <end position="72"/>
    </location>
</feature>
<dbReference type="STRING" id="10228.B3SEI4"/>
<dbReference type="PhylomeDB" id="B3SEI4"/>
<evidence type="ECO:0000256" key="3">
    <source>
        <dbReference type="PROSITE-ProRule" id="PRU00023"/>
    </source>
</evidence>
<dbReference type="KEGG" id="tad:TRIADDRAFT_7916"/>
<keyword evidence="5" id="KW-1185">Reference proteome</keyword>
<evidence type="ECO:0000313" key="5">
    <source>
        <dbReference type="Proteomes" id="UP000009022"/>
    </source>
</evidence>
<dbReference type="InterPro" id="IPR002110">
    <property type="entry name" value="Ankyrin_rpt"/>
</dbReference>
<gene>
    <name evidence="4" type="ORF">TRIADDRAFT_7916</name>
</gene>
<sequence length="92" mass="10024">ANQLDRDRLAPLHYAARGGNVELIEGLIARGADINIKGLNDITPLHLASKHNRYAAVRALLMFNADIEAKDTNSNTAMHYAARGGNEKICEV</sequence>
<keyword evidence="2 3" id="KW-0040">ANK repeat</keyword>
<keyword evidence="1" id="KW-0677">Repeat</keyword>
<dbReference type="CTD" id="6759867"/>
<dbReference type="HOGENOM" id="CLU_000134_45_5_1"/>
<dbReference type="RefSeq" id="XP_002118653.1">
    <property type="nucleotide sequence ID" value="XM_002118617.1"/>
</dbReference>
<reference evidence="4 5" key="1">
    <citation type="journal article" date="2008" name="Nature">
        <title>The Trichoplax genome and the nature of placozoans.</title>
        <authorList>
            <person name="Srivastava M."/>
            <person name="Begovic E."/>
            <person name="Chapman J."/>
            <person name="Putnam N.H."/>
            <person name="Hellsten U."/>
            <person name="Kawashima T."/>
            <person name="Kuo A."/>
            <person name="Mitros T."/>
            <person name="Salamov A."/>
            <person name="Carpenter M.L."/>
            <person name="Signorovitch A.Y."/>
            <person name="Moreno M.A."/>
            <person name="Kamm K."/>
            <person name="Grimwood J."/>
            <person name="Schmutz J."/>
            <person name="Shapiro H."/>
            <person name="Grigoriev I.V."/>
            <person name="Buss L.W."/>
            <person name="Schierwater B."/>
            <person name="Dellaporta S.L."/>
            <person name="Rokhsar D.S."/>
        </authorList>
    </citation>
    <scope>NUCLEOTIDE SEQUENCE [LARGE SCALE GENOMIC DNA]</scope>
    <source>
        <strain evidence="4 5">Grell-BS-1999</strain>
    </source>
</reference>
<accession>B3SEI4</accession>
<dbReference type="PROSITE" id="PS50088">
    <property type="entry name" value="ANK_REPEAT"/>
    <property type="match status" value="2"/>
</dbReference>
<dbReference type="PROSITE" id="PS50297">
    <property type="entry name" value="ANK_REP_REGION"/>
    <property type="match status" value="2"/>
</dbReference>
<dbReference type="GeneID" id="6759867"/>
<dbReference type="PANTHER" id="PTHR24171">
    <property type="entry name" value="ANKYRIN REPEAT DOMAIN-CONTAINING PROTEIN 39-RELATED"/>
    <property type="match status" value="1"/>
</dbReference>
<dbReference type="OrthoDB" id="426293at2759"/>
<dbReference type="Proteomes" id="UP000009022">
    <property type="component" value="Unassembled WGS sequence"/>
</dbReference>
<dbReference type="eggNOG" id="KOG0195">
    <property type="taxonomic scope" value="Eukaryota"/>
</dbReference>
<protein>
    <submittedName>
        <fullName evidence="4">Uncharacterized protein</fullName>
    </submittedName>
</protein>
<evidence type="ECO:0000256" key="2">
    <source>
        <dbReference type="ARBA" id="ARBA00023043"/>
    </source>
</evidence>
<dbReference type="EMBL" id="DS985498">
    <property type="protein sequence ID" value="EDV18861.1"/>
    <property type="molecule type" value="Genomic_DNA"/>
</dbReference>
<organism evidence="4 5">
    <name type="scientific">Trichoplax adhaerens</name>
    <name type="common">Trichoplax reptans</name>
    <dbReference type="NCBI Taxonomy" id="10228"/>
    <lineage>
        <taxon>Eukaryota</taxon>
        <taxon>Metazoa</taxon>
        <taxon>Placozoa</taxon>
        <taxon>Uniplacotomia</taxon>
        <taxon>Trichoplacea</taxon>
        <taxon>Trichoplacidae</taxon>
        <taxon>Trichoplax</taxon>
    </lineage>
</organism>
<evidence type="ECO:0000313" key="4">
    <source>
        <dbReference type="EMBL" id="EDV18861.1"/>
    </source>
</evidence>
<name>B3SEI4_TRIAD</name>
<dbReference type="Gene3D" id="1.25.40.20">
    <property type="entry name" value="Ankyrin repeat-containing domain"/>
    <property type="match status" value="1"/>
</dbReference>
<dbReference type="AlphaFoldDB" id="B3SEI4"/>
<dbReference type="SMART" id="SM00248">
    <property type="entry name" value="ANK"/>
    <property type="match status" value="2"/>
</dbReference>
<feature type="repeat" description="ANK" evidence="3">
    <location>
        <begin position="7"/>
        <end position="39"/>
    </location>
</feature>
<feature type="non-terminal residue" evidence="4">
    <location>
        <position position="1"/>
    </location>
</feature>